<dbReference type="EMBL" id="CAJMWV010007671">
    <property type="protein sequence ID" value="CAE6530935.1"/>
    <property type="molecule type" value="Genomic_DNA"/>
</dbReference>
<dbReference type="SUPFAM" id="SSF50978">
    <property type="entry name" value="WD40 repeat-like"/>
    <property type="match status" value="1"/>
</dbReference>
<organism evidence="4 5">
    <name type="scientific">Rhizoctonia solani</name>
    <dbReference type="NCBI Taxonomy" id="456999"/>
    <lineage>
        <taxon>Eukaryota</taxon>
        <taxon>Fungi</taxon>
        <taxon>Dikarya</taxon>
        <taxon>Basidiomycota</taxon>
        <taxon>Agaricomycotina</taxon>
        <taxon>Agaricomycetes</taxon>
        <taxon>Cantharellales</taxon>
        <taxon>Ceratobasidiaceae</taxon>
        <taxon>Rhizoctonia</taxon>
    </lineage>
</organism>
<evidence type="ECO:0008006" key="6">
    <source>
        <dbReference type="Google" id="ProtNLM"/>
    </source>
</evidence>
<accession>A0A8H3DPU5</accession>
<gene>
    <name evidence="4" type="ORF">RDB_LOCUS157625</name>
</gene>
<feature type="repeat" description="WD" evidence="3">
    <location>
        <begin position="56"/>
        <end position="97"/>
    </location>
</feature>
<dbReference type="PRINTS" id="PR00320">
    <property type="entry name" value="GPROTEINBRPT"/>
</dbReference>
<dbReference type="SMART" id="SM00320">
    <property type="entry name" value="WD40"/>
    <property type="match status" value="3"/>
</dbReference>
<sequence length="198" mass="21583">WDVEHGTTVVGPLDGHTEWVLSVAVSPDGSQVASCSADKTIRLWDVRSGRMVGNPFEGQTRWVKSVAFSPRGTYVASGGNDKTVRLWDIRTGRQVQLYEEHTGNVCSVAFSPCGQYIASGSYDKKVIIRNILGEESDLAYPSGPHIITSQMSTQQMFECLTSTGCIDLSAQMDTQQNTALSLVGTAGSCEVWWKIICN</sequence>
<dbReference type="PROSITE" id="PS50082">
    <property type="entry name" value="WD_REPEATS_2"/>
    <property type="match status" value="3"/>
</dbReference>
<evidence type="ECO:0000256" key="3">
    <source>
        <dbReference type="PROSITE-ProRule" id="PRU00221"/>
    </source>
</evidence>
<feature type="non-terminal residue" evidence="4">
    <location>
        <position position="1"/>
    </location>
</feature>
<dbReference type="PANTHER" id="PTHR19879">
    <property type="entry name" value="TRANSCRIPTION INITIATION FACTOR TFIID"/>
    <property type="match status" value="1"/>
</dbReference>
<name>A0A8H3DPU5_9AGAM</name>
<evidence type="ECO:0000313" key="5">
    <source>
        <dbReference type="Proteomes" id="UP000663831"/>
    </source>
</evidence>
<comment type="caution">
    <text evidence="4">The sequence shown here is derived from an EMBL/GenBank/DDBJ whole genome shotgun (WGS) entry which is preliminary data.</text>
</comment>
<dbReference type="Proteomes" id="UP000663831">
    <property type="component" value="Unassembled WGS sequence"/>
</dbReference>
<dbReference type="InterPro" id="IPR001680">
    <property type="entry name" value="WD40_rpt"/>
</dbReference>
<keyword evidence="1 3" id="KW-0853">WD repeat</keyword>
<reference evidence="4" key="1">
    <citation type="submission" date="2021-01" db="EMBL/GenBank/DDBJ databases">
        <authorList>
            <person name="Kaushik A."/>
        </authorList>
    </citation>
    <scope>NUCLEOTIDE SEQUENCE</scope>
    <source>
        <strain evidence="4">AG3-1AP</strain>
    </source>
</reference>
<dbReference type="AlphaFoldDB" id="A0A8H3DPU5"/>
<protein>
    <recommendedName>
        <fullName evidence="6">WD40 repeat-like protein</fullName>
    </recommendedName>
</protein>
<dbReference type="PANTHER" id="PTHR19879:SF9">
    <property type="entry name" value="TRANSCRIPTION INITIATION FACTOR TFIID SUBUNIT 5"/>
    <property type="match status" value="1"/>
</dbReference>
<dbReference type="InterPro" id="IPR015943">
    <property type="entry name" value="WD40/YVTN_repeat-like_dom_sf"/>
</dbReference>
<dbReference type="Gene3D" id="2.130.10.10">
    <property type="entry name" value="YVTN repeat-like/Quinoprotein amine dehydrogenase"/>
    <property type="match status" value="1"/>
</dbReference>
<dbReference type="InterPro" id="IPR036322">
    <property type="entry name" value="WD40_repeat_dom_sf"/>
</dbReference>
<keyword evidence="2" id="KW-0677">Repeat</keyword>
<proteinExistence type="predicted"/>
<dbReference type="PROSITE" id="PS00678">
    <property type="entry name" value="WD_REPEATS_1"/>
    <property type="match status" value="2"/>
</dbReference>
<feature type="repeat" description="WD" evidence="3">
    <location>
        <begin position="98"/>
        <end position="131"/>
    </location>
</feature>
<dbReference type="Pfam" id="PF00400">
    <property type="entry name" value="WD40"/>
    <property type="match status" value="3"/>
</dbReference>
<evidence type="ECO:0000313" key="4">
    <source>
        <dbReference type="EMBL" id="CAE6530935.1"/>
    </source>
</evidence>
<evidence type="ECO:0000256" key="1">
    <source>
        <dbReference type="ARBA" id="ARBA00022574"/>
    </source>
</evidence>
<evidence type="ECO:0000256" key="2">
    <source>
        <dbReference type="ARBA" id="ARBA00022737"/>
    </source>
</evidence>
<dbReference type="InterPro" id="IPR019775">
    <property type="entry name" value="WD40_repeat_CS"/>
</dbReference>
<dbReference type="PROSITE" id="PS50294">
    <property type="entry name" value="WD_REPEATS_REGION"/>
    <property type="match status" value="2"/>
</dbReference>
<dbReference type="InterPro" id="IPR020472">
    <property type="entry name" value="WD40_PAC1"/>
</dbReference>
<feature type="repeat" description="WD" evidence="3">
    <location>
        <begin position="13"/>
        <end position="54"/>
    </location>
</feature>